<dbReference type="PROSITE" id="PS01095">
    <property type="entry name" value="GH18_1"/>
    <property type="match status" value="1"/>
</dbReference>
<dbReference type="GO" id="GO:0000272">
    <property type="term" value="P:polysaccharide catabolic process"/>
    <property type="evidence" value="ECO:0007669"/>
    <property type="project" value="UniProtKB-KW"/>
</dbReference>
<keyword evidence="8" id="KW-0119">Carbohydrate metabolism</keyword>
<keyword evidence="6 11" id="KW-0378">Hydrolase</keyword>
<evidence type="ECO:0000256" key="7">
    <source>
        <dbReference type="ARBA" id="ARBA00023024"/>
    </source>
</evidence>
<dbReference type="InterPro" id="IPR029070">
    <property type="entry name" value="Chitinase_insertion_sf"/>
</dbReference>
<organism evidence="15 16">
    <name type="scientific">Sporormia fimetaria CBS 119925</name>
    <dbReference type="NCBI Taxonomy" id="1340428"/>
    <lineage>
        <taxon>Eukaryota</taxon>
        <taxon>Fungi</taxon>
        <taxon>Dikarya</taxon>
        <taxon>Ascomycota</taxon>
        <taxon>Pezizomycotina</taxon>
        <taxon>Dothideomycetes</taxon>
        <taxon>Pleosporomycetidae</taxon>
        <taxon>Pleosporales</taxon>
        <taxon>Sporormiaceae</taxon>
        <taxon>Sporormia</taxon>
    </lineage>
</organism>
<gene>
    <name evidence="15" type="ORF">M011DRAFT_471225</name>
</gene>
<evidence type="ECO:0000256" key="4">
    <source>
        <dbReference type="ARBA" id="ARBA00012729"/>
    </source>
</evidence>
<dbReference type="GO" id="GO:0006032">
    <property type="term" value="P:chitin catabolic process"/>
    <property type="evidence" value="ECO:0007669"/>
    <property type="project" value="UniProtKB-KW"/>
</dbReference>
<keyword evidence="10" id="KW-0624">Polysaccharide degradation</keyword>
<evidence type="ECO:0000256" key="11">
    <source>
        <dbReference type="RuleBase" id="RU000489"/>
    </source>
</evidence>
<dbReference type="InterPro" id="IPR001223">
    <property type="entry name" value="Glyco_hydro18_cat"/>
</dbReference>
<dbReference type="PANTHER" id="PTHR11177:SF365">
    <property type="entry name" value="ENDOCHITINASE B"/>
    <property type="match status" value="1"/>
</dbReference>
<feature type="compositionally biased region" description="Low complexity" evidence="12">
    <location>
        <begin position="106"/>
        <end position="119"/>
    </location>
</feature>
<evidence type="ECO:0000256" key="12">
    <source>
        <dbReference type="SAM" id="MobiDB-lite"/>
    </source>
</evidence>
<evidence type="ECO:0000256" key="13">
    <source>
        <dbReference type="SAM" id="SignalP"/>
    </source>
</evidence>
<name>A0A6A6V3C9_9PLEO</name>
<dbReference type="EC" id="3.2.1.14" evidence="4"/>
<evidence type="ECO:0000256" key="10">
    <source>
        <dbReference type="ARBA" id="ARBA00023326"/>
    </source>
</evidence>
<feature type="domain" description="GH18" evidence="14">
    <location>
        <begin position="146"/>
        <end position="527"/>
    </location>
</feature>
<protein>
    <recommendedName>
        <fullName evidence="4">chitinase</fullName>
        <ecNumber evidence="4">3.2.1.14</ecNumber>
    </recommendedName>
</protein>
<accession>A0A6A6V3C9</accession>
<reference evidence="15" key="1">
    <citation type="journal article" date="2020" name="Stud. Mycol.">
        <title>101 Dothideomycetes genomes: a test case for predicting lifestyles and emergence of pathogens.</title>
        <authorList>
            <person name="Haridas S."/>
            <person name="Albert R."/>
            <person name="Binder M."/>
            <person name="Bloem J."/>
            <person name="Labutti K."/>
            <person name="Salamov A."/>
            <person name="Andreopoulos B."/>
            <person name="Baker S."/>
            <person name="Barry K."/>
            <person name="Bills G."/>
            <person name="Bluhm B."/>
            <person name="Cannon C."/>
            <person name="Castanera R."/>
            <person name="Culley D."/>
            <person name="Daum C."/>
            <person name="Ezra D."/>
            <person name="Gonzalez J."/>
            <person name="Henrissat B."/>
            <person name="Kuo A."/>
            <person name="Liang C."/>
            <person name="Lipzen A."/>
            <person name="Lutzoni F."/>
            <person name="Magnuson J."/>
            <person name="Mondo S."/>
            <person name="Nolan M."/>
            <person name="Ohm R."/>
            <person name="Pangilinan J."/>
            <person name="Park H.-J."/>
            <person name="Ramirez L."/>
            <person name="Alfaro M."/>
            <person name="Sun H."/>
            <person name="Tritt A."/>
            <person name="Yoshinaga Y."/>
            <person name="Zwiers L.-H."/>
            <person name="Turgeon B."/>
            <person name="Goodwin S."/>
            <person name="Spatafora J."/>
            <person name="Crous P."/>
            <person name="Grigoriev I."/>
        </authorList>
    </citation>
    <scope>NUCLEOTIDE SEQUENCE</scope>
    <source>
        <strain evidence="15">CBS 119925</strain>
    </source>
</reference>
<comment type="catalytic activity">
    <reaction evidence="1">
        <text>Random endo-hydrolysis of N-acetyl-beta-D-glucosaminide (1-&gt;4)-beta-linkages in chitin and chitodextrins.</text>
        <dbReference type="EC" id="3.2.1.14"/>
    </reaction>
</comment>
<comment type="similarity">
    <text evidence="3">Belongs to the glycosyl hydrolase 18 family. Chitinase class V subfamily.</text>
</comment>
<dbReference type="Pfam" id="PF00704">
    <property type="entry name" value="Glyco_hydro_18"/>
    <property type="match status" value="1"/>
</dbReference>
<evidence type="ECO:0000256" key="8">
    <source>
        <dbReference type="ARBA" id="ARBA00023277"/>
    </source>
</evidence>
<keyword evidence="5" id="KW-0964">Secreted</keyword>
<dbReference type="FunFam" id="3.10.50.10:FF:000005">
    <property type="entry name" value="Endochitinase B1"/>
    <property type="match status" value="1"/>
</dbReference>
<evidence type="ECO:0000313" key="16">
    <source>
        <dbReference type="Proteomes" id="UP000799440"/>
    </source>
</evidence>
<sequence>MKAIRNCTQWGSGICLLFAAVTVAQNCGPRCREIRREIEAIQDALRWIDEELPYVQKEVPIGAIKNFVEDNTCTLSCRGPLQAYTSVFLDSIAKICAVEDSIGIPTSTASASPSSRPPTVGSPPEPSRSVDPAPIPLPTMPAQEGYRSVAYFTNWGIYARGYTPDKVPVENLTHILYAFGDNKEDGTVVLTDTWSDIEKHYEGDSWNDVGKNIYGSLKQLNLAKRRNRNLKVLLSIGGWTYTNTQKHMDGPASSPEGRRSFAASCVQMIRDFGFDGIDIDWEYPQNPGQGEQLLLLLQEIRNQMDAYARKLAQSTGNTNERGAPGETAPHFVLSIAAPAGKSNYQNLPLDRLDGPLDFINLMGYDFSGSWDAVAGHQANLYPSKDCPQCTPYNIHSVIDDYTKAGIPADKIVLGMPLYGRAFTNTTGFGQPYSGVGEGNWEAGIWDYKVLPKAGAVEYLDKEVGASYSYDENTQTLVSYDTVEMARIKASYIKQRNLGGAMWWELSGDRNDTEGSIIANVVNDLGGPSRKGLEYAPNWLLYPDSQYDNVRDGFPNNQ</sequence>
<evidence type="ECO:0000256" key="6">
    <source>
        <dbReference type="ARBA" id="ARBA00022801"/>
    </source>
</evidence>
<evidence type="ECO:0000256" key="9">
    <source>
        <dbReference type="ARBA" id="ARBA00023295"/>
    </source>
</evidence>
<dbReference type="SMART" id="SM00636">
    <property type="entry name" value="Glyco_18"/>
    <property type="match status" value="1"/>
</dbReference>
<evidence type="ECO:0000256" key="1">
    <source>
        <dbReference type="ARBA" id="ARBA00000822"/>
    </source>
</evidence>
<dbReference type="Proteomes" id="UP000799440">
    <property type="component" value="Unassembled WGS sequence"/>
</dbReference>
<evidence type="ECO:0000256" key="5">
    <source>
        <dbReference type="ARBA" id="ARBA00022525"/>
    </source>
</evidence>
<dbReference type="GO" id="GO:0008061">
    <property type="term" value="F:chitin binding"/>
    <property type="evidence" value="ECO:0007669"/>
    <property type="project" value="InterPro"/>
</dbReference>
<dbReference type="OrthoDB" id="76388at2759"/>
<dbReference type="InterPro" id="IPR050314">
    <property type="entry name" value="Glycosyl_Hydrlase_18"/>
</dbReference>
<feature type="signal peptide" evidence="13">
    <location>
        <begin position="1"/>
        <end position="24"/>
    </location>
</feature>
<dbReference type="PROSITE" id="PS51910">
    <property type="entry name" value="GH18_2"/>
    <property type="match status" value="1"/>
</dbReference>
<dbReference type="PANTHER" id="PTHR11177">
    <property type="entry name" value="CHITINASE"/>
    <property type="match status" value="1"/>
</dbReference>
<evidence type="ECO:0000313" key="15">
    <source>
        <dbReference type="EMBL" id="KAF2743677.1"/>
    </source>
</evidence>
<evidence type="ECO:0000259" key="14">
    <source>
        <dbReference type="PROSITE" id="PS51910"/>
    </source>
</evidence>
<keyword evidence="7" id="KW-0146">Chitin degradation</keyword>
<feature type="region of interest" description="Disordered" evidence="12">
    <location>
        <begin position="106"/>
        <end position="139"/>
    </location>
</feature>
<evidence type="ECO:0000256" key="2">
    <source>
        <dbReference type="ARBA" id="ARBA00004613"/>
    </source>
</evidence>
<dbReference type="CDD" id="cd06548">
    <property type="entry name" value="GH18_chitinase"/>
    <property type="match status" value="1"/>
</dbReference>
<keyword evidence="13" id="KW-0732">Signal</keyword>
<dbReference type="SUPFAM" id="SSF51445">
    <property type="entry name" value="(Trans)glycosidases"/>
    <property type="match status" value="1"/>
</dbReference>
<keyword evidence="16" id="KW-1185">Reference proteome</keyword>
<comment type="subcellular location">
    <subcellularLocation>
        <location evidence="2">Secreted</location>
    </subcellularLocation>
</comment>
<dbReference type="FunFam" id="3.20.20.80:FF:000075">
    <property type="entry name" value="Sporulation-specific chitinase"/>
    <property type="match status" value="1"/>
</dbReference>
<dbReference type="GO" id="GO:0008843">
    <property type="term" value="F:endochitinase activity"/>
    <property type="evidence" value="ECO:0007669"/>
    <property type="project" value="UniProtKB-EC"/>
</dbReference>
<dbReference type="SUPFAM" id="SSF54556">
    <property type="entry name" value="Chitinase insertion domain"/>
    <property type="match status" value="1"/>
</dbReference>
<dbReference type="Gene3D" id="3.10.50.10">
    <property type="match status" value="1"/>
</dbReference>
<dbReference type="Gene3D" id="3.20.20.80">
    <property type="entry name" value="Glycosidases"/>
    <property type="match status" value="1"/>
</dbReference>
<proteinExistence type="inferred from homology"/>
<keyword evidence="9 11" id="KW-0326">Glycosidase</keyword>
<evidence type="ECO:0000256" key="3">
    <source>
        <dbReference type="ARBA" id="ARBA00008682"/>
    </source>
</evidence>
<dbReference type="GO" id="GO:0005576">
    <property type="term" value="C:extracellular region"/>
    <property type="evidence" value="ECO:0007669"/>
    <property type="project" value="UniProtKB-SubCell"/>
</dbReference>
<dbReference type="InterPro" id="IPR001579">
    <property type="entry name" value="Glyco_hydro_18_chit_AS"/>
</dbReference>
<dbReference type="InterPro" id="IPR011583">
    <property type="entry name" value="Chitinase_II/V-like_cat"/>
</dbReference>
<dbReference type="EMBL" id="MU006595">
    <property type="protein sequence ID" value="KAF2743677.1"/>
    <property type="molecule type" value="Genomic_DNA"/>
</dbReference>
<feature type="chain" id="PRO_5025528404" description="chitinase" evidence="13">
    <location>
        <begin position="25"/>
        <end position="557"/>
    </location>
</feature>
<dbReference type="AlphaFoldDB" id="A0A6A6V3C9"/>
<dbReference type="InterPro" id="IPR017853">
    <property type="entry name" value="GH"/>
</dbReference>